<dbReference type="PANTHER" id="PTHR45986:SF1">
    <property type="entry name" value="ZINC FINGER MATRIN-TYPE PROTEIN 2"/>
    <property type="match status" value="1"/>
</dbReference>
<dbReference type="Proteomes" id="UP000769157">
    <property type="component" value="Unassembled WGS sequence"/>
</dbReference>
<accession>A0A9P8P5X1</accession>
<dbReference type="GeneID" id="70235958"/>
<evidence type="ECO:0000256" key="2">
    <source>
        <dbReference type="ARBA" id="ARBA00022771"/>
    </source>
</evidence>
<dbReference type="SUPFAM" id="SSF51445">
    <property type="entry name" value="(Trans)glycosidases"/>
    <property type="match status" value="1"/>
</dbReference>
<dbReference type="GO" id="GO:0005975">
    <property type="term" value="P:carbohydrate metabolic process"/>
    <property type="evidence" value="ECO:0007669"/>
    <property type="project" value="InterPro"/>
</dbReference>
<feature type="domain" description="C2H2-type" evidence="6">
    <location>
        <begin position="70"/>
        <end position="92"/>
    </location>
</feature>
<reference evidence="7" key="1">
    <citation type="journal article" date="2021" name="Open Biol.">
        <title>Shared evolutionary footprints suggest mitochondrial oxidative damage underlies multiple complex I losses in fungi.</title>
        <authorList>
            <person name="Schikora-Tamarit M.A."/>
            <person name="Marcet-Houben M."/>
            <person name="Nosek J."/>
            <person name="Gabaldon T."/>
        </authorList>
    </citation>
    <scope>NUCLEOTIDE SEQUENCE</scope>
    <source>
        <strain evidence="7">CBS6075</strain>
    </source>
</reference>
<gene>
    <name evidence="7" type="ORF">OGAPHI_003993</name>
</gene>
<dbReference type="RefSeq" id="XP_046061009.1">
    <property type="nucleotide sequence ID" value="XM_046205023.1"/>
</dbReference>
<dbReference type="InterPro" id="IPR022755">
    <property type="entry name" value="Znf_C2H2_jaz"/>
</dbReference>
<dbReference type="SUPFAM" id="SSF57667">
    <property type="entry name" value="beta-beta-alpha zinc fingers"/>
    <property type="match status" value="1"/>
</dbReference>
<evidence type="ECO:0000256" key="5">
    <source>
        <dbReference type="SAM" id="MobiDB-lite"/>
    </source>
</evidence>
<dbReference type="AlphaFoldDB" id="A0A9P8P5X1"/>
<dbReference type="Gene3D" id="3.20.20.80">
    <property type="entry name" value="Glycosidases"/>
    <property type="match status" value="1"/>
</dbReference>
<keyword evidence="4" id="KW-0539">Nucleus</keyword>
<dbReference type="Pfam" id="PF00704">
    <property type="entry name" value="Glyco_hydro_18"/>
    <property type="match status" value="1"/>
</dbReference>
<dbReference type="Pfam" id="PF12171">
    <property type="entry name" value="zf-C2H2_jaz"/>
    <property type="match status" value="1"/>
</dbReference>
<evidence type="ECO:0000313" key="7">
    <source>
        <dbReference type="EMBL" id="KAH3665805.1"/>
    </source>
</evidence>
<organism evidence="7 8">
    <name type="scientific">Ogataea philodendri</name>
    <dbReference type="NCBI Taxonomy" id="1378263"/>
    <lineage>
        <taxon>Eukaryota</taxon>
        <taxon>Fungi</taxon>
        <taxon>Dikarya</taxon>
        <taxon>Ascomycota</taxon>
        <taxon>Saccharomycotina</taxon>
        <taxon>Pichiomycetes</taxon>
        <taxon>Pichiales</taxon>
        <taxon>Pichiaceae</taxon>
        <taxon>Ogataea</taxon>
    </lineage>
</organism>
<dbReference type="GO" id="GO:0005681">
    <property type="term" value="C:spliceosomal complex"/>
    <property type="evidence" value="ECO:0007669"/>
    <property type="project" value="InterPro"/>
</dbReference>
<evidence type="ECO:0000256" key="3">
    <source>
        <dbReference type="ARBA" id="ARBA00022833"/>
    </source>
</evidence>
<dbReference type="GO" id="GO:0008270">
    <property type="term" value="F:zinc ion binding"/>
    <property type="evidence" value="ECO:0007669"/>
    <property type="project" value="UniProtKB-KW"/>
</dbReference>
<name>A0A9P8P5X1_9ASCO</name>
<dbReference type="OrthoDB" id="3012298at2759"/>
<dbReference type="PANTHER" id="PTHR45986">
    <property type="entry name" value="ZINC FINGER MATRIN-TYPE PROTEIN 2"/>
    <property type="match status" value="1"/>
</dbReference>
<dbReference type="InterPro" id="IPR001223">
    <property type="entry name" value="Glyco_hydro18_cat"/>
</dbReference>
<dbReference type="GO" id="GO:0000398">
    <property type="term" value="P:mRNA splicing, via spliceosome"/>
    <property type="evidence" value="ECO:0007669"/>
    <property type="project" value="InterPro"/>
</dbReference>
<keyword evidence="3" id="KW-0862">Zinc</keyword>
<evidence type="ECO:0000256" key="4">
    <source>
        <dbReference type="ARBA" id="ARBA00023242"/>
    </source>
</evidence>
<protein>
    <recommendedName>
        <fullName evidence="6">C2H2-type domain-containing protein</fullName>
    </recommendedName>
</protein>
<comment type="caution">
    <text evidence="7">The sequence shown here is derived from an EMBL/GenBank/DDBJ whole genome shotgun (WGS) entry which is preliminary data.</text>
</comment>
<feature type="region of interest" description="Disordered" evidence="5">
    <location>
        <begin position="140"/>
        <end position="176"/>
    </location>
</feature>
<evidence type="ECO:0000259" key="6">
    <source>
        <dbReference type="PROSITE" id="PS00028"/>
    </source>
</evidence>
<evidence type="ECO:0000313" key="8">
    <source>
        <dbReference type="Proteomes" id="UP000769157"/>
    </source>
</evidence>
<keyword evidence="2" id="KW-0863">Zinc-finger</keyword>
<dbReference type="EMBL" id="JAEUBE010000295">
    <property type="protein sequence ID" value="KAH3665805.1"/>
    <property type="molecule type" value="Genomic_DNA"/>
</dbReference>
<dbReference type="InterPro" id="IPR013087">
    <property type="entry name" value="Znf_C2H2_type"/>
</dbReference>
<dbReference type="GO" id="GO:0046540">
    <property type="term" value="C:U4/U6 x U5 tri-snRNP complex"/>
    <property type="evidence" value="ECO:0007669"/>
    <property type="project" value="TreeGrafter"/>
</dbReference>
<sequence>MSYGRRTWDEAEYAERARVSQERRKEQPVVEKATVRGFFEARREQLDKVDKFNRVTFVGSMNAKEASFFCDVCNRRFKDDLKFVEHLNSKEHLVNSGFSHESELQRDVTLDQVKQRLAQLKSKLDQPREAEQEEDFAAGVEKLRHKHELEQEKKRAKKRKRKANSADPADADDTGQDEMKKMMGFANFNKDEAKEFHVSNLADVSRAGLSWVTLAFLTNNRFDEIEDWIEDVRQFPGNVILSIGGATGEYPSDHHSVEREAERLIGLVSKAGFKGLDLDIEGEVLKKHAKVEKLAKIVHDVQTCFGRDFHVSLTLPVEFEGALNEDAVLAIQTMKRHRVSLKFINGMIMDYYTKLPPQSTWGRENIRILTEMNRQLCSILRISEPEAWKLTGLCPMIGYNDDHTVFTLDDWNAVLEFARAMNVGLVTYWAINRDQATSKRDLLRLKKNVYAFSNAQTQHLDYCHLVQRHFG</sequence>
<keyword evidence="8" id="KW-1185">Reference proteome</keyword>
<keyword evidence="1" id="KW-0479">Metal-binding</keyword>
<feature type="compositionally biased region" description="Basic residues" evidence="5">
    <location>
        <begin position="154"/>
        <end position="163"/>
    </location>
</feature>
<reference evidence="7" key="2">
    <citation type="submission" date="2021-01" db="EMBL/GenBank/DDBJ databases">
        <authorList>
            <person name="Schikora-Tamarit M.A."/>
        </authorList>
    </citation>
    <scope>NUCLEOTIDE SEQUENCE</scope>
    <source>
        <strain evidence="7">CBS6075</strain>
    </source>
</reference>
<proteinExistence type="predicted"/>
<dbReference type="InterPro" id="IPR040107">
    <property type="entry name" value="Snu23"/>
</dbReference>
<evidence type="ECO:0000256" key="1">
    <source>
        <dbReference type="ARBA" id="ARBA00022723"/>
    </source>
</evidence>
<dbReference type="InterPro" id="IPR017853">
    <property type="entry name" value="GH"/>
</dbReference>
<dbReference type="InterPro" id="IPR036236">
    <property type="entry name" value="Znf_C2H2_sf"/>
</dbReference>
<dbReference type="PROSITE" id="PS00028">
    <property type="entry name" value="ZINC_FINGER_C2H2_1"/>
    <property type="match status" value="1"/>
</dbReference>